<feature type="binding site" evidence="4">
    <location>
        <position position="129"/>
    </location>
    <ligand>
        <name>NAD(+)</name>
        <dbReference type="ChEBI" id="CHEBI:57540"/>
    </ligand>
</feature>
<dbReference type="GO" id="GO:0070403">
    <property type="term" value="F:NAD+ binding"/>
    <property type="evidence" value="ECO:0007669"/>
    <property type="project" value="InterPro"/>
</dbReference>
<keyword evidence="2 7" id="KW-0560">Oxidoreductase</keyword>
<dbReference type="EC" id="1.1.1.157" evidence="7"/>
<evidence type="ECO:0000256" key="1">
    <source>
        <dbReference type="ARBA" id="ARBA00009463"/>
    </source>
</evidence>
<accession>A0A844ZJ40</accession>
<dbReference type="Pfam" id="PF00725">
    <property type="entry name" value="3HCDH"/>
    <property type="match status" value="1"/>
</dbReference>
<gene>
    <name evidence="7" type="ORF">GRI32_00245</name>
</gene>
<feature type="binding site" evidence="4">
    <location>
        <position position="102"/>
    </location>
    <ligand>
        <name>NAD(+)</name>
        <dbReference type="ChEBI" id="CHEBI:57540"/>
    </ligand>
</feature>
<proteinExistence type="inferred from homology"/>
<dbReference type="Gene3D" id="3.40.50.720">
    <property type="entry name" value="NAD(P)-binding Rossmann-like Domain"/>
    <property type="match status" value="1"/>
</dbReference>
<feature type="binding site" evidence="4">
    <location>
        <begin position="20"/>
        <end position="25"/>
    </location>
    <ligand>
        <name>NAD(+)</name>
        <dbReference type="ChEBI" id="CHEBI:57540"/>
    </ligand>
</feature>
<evidence type="ECO:0000256" key="4">
    <source>
        <dbReference type="PIRSR" id="PIRSR000105-2"/>
    </source>
</evidence>
<feature type="domain" description="3-hydroxyacyl-CoA dehydrogenase C-terminal" evidence="5">
    <location>
        <begin position="196"/>
        <end position="292"/>
    </location>
</feature>
<dbReference type="PROSITE" id="PS00067">
    <property type="entry name" value="3HCDH"/>
    <property type="match status" value="1"/>
</dbReference>
<dbReference type="InterPro" id="IPR006108">
    <property type="entry name" value="3HC_DH_C"/>
</dbReference>
<feature type="site" description="Important for catalytic activity" evidence="3">
    <location>
        <position position="150"/>
    </location>
</feature>
<dbReference type="Proteomes" id="UP000435243">
    <property type="component" value="Unassembled WGS sequence"/>
</dbReference>
<dbReference type="OrthoDB" id="9771883at2"/>
<dbReference type="InterPro" id="IPR022694">
    <property type="entry name" value="3-OHacyl-CoA_DH"/>
</dbReference>
<dbReference type="InterPro" id="IPR008927">
    <property type="entry name" value="6-PGluconate_DH-like_C_sf"/>
</dbReference>
<dbReference type="SUPFAM" id="SSF48179">
    <property type="entry name" value="6-phosphogluconate dehydrogenase C-terminal domain-like"/>
    <property type="match status" value="1"/>
</dbReference>
<keyword evidence="4" id="KW-0520">NAD</keyword>
<dbReference type="EMBL" id="WTYY01000001">
    <property type="protein sequence ID" value="MXO87166.1"/>
    <property type="molecule type" value="Genomic_DNA"/>
</dbReference>
<evidence type="ECO:0000256" key="2">
    <source>
        <dbReference type="ARBA" id="ARBA00023002"/>
    </source>
</evidence>
<protein>
    <submittedName>
        <fullName evidence="7">3-hydroxybutyryl-CoA dehydrogenase</fullName>
        <ecNumber evidence="7">1.1.1.157</ecNumber>
    </submittedName>
</protein>
<feature type="binding site" evidence="4">
    <location>
        <position position="107"/>
    </location>
    <ligand>
        <name>NAD(+)</name>
        <dbReference type="ChEBI" id="CHEBI:57540"/>
    </ligand>
</feature>
<evidence type="ECO:0000313" key="7">
    <source>
        <dbReference type="EMBL" id="MXO87166.1"/>
    </source>
</evidence>
<comment type="caution">
    <text evidence="7">The sequence shown here is derived from an EMBL/GenBank/DDBJ whole genome shotgun (WGS) entry which is preliminary data.</text>
</comment>
<dbReference type="InterPro" id="IPR036291">
    <property type="entry name" value="NAD(P)-bd_dom_sf"/>
</dbReference>
<reference evidence="7 8" key="1">
    <citation type="submission" date="2019-12" db="EMBL/GenBank/DDBJ databases">
        <title>Genomic-based taxomic classification of the family Erythrobacteraceae.</title>
        <authorList>
            <person name="Xu L."/>
        </authorList>
    </citation>
    <scope>NUCLEOTIDE SEQUENCE [LARGE SCALE GENOMIC DNA]</scope>
    <source>
        <strain evidence="7 8">JCM 16339</strain>
    </source>
</reference>
<evidence type="ECO:0000313" key="8">
    <source>
        <dbReference type="Proteomes" id="UP000435243"/>
    </source>
</evidence>
<feature type="binding site" evidence="4">
    <location>
        <position position="43"/>
    </location>
    <ligand>
        <name>NAD(+)</name>
        <dbReference type="ChEBI" id="CHEBI:57540"/>
    </ligand>
</feature>
<name>A0A844ZJ40_9SPHN</name>
<dbReference type="PANTHER" id="PTHR48075">
    <property type="entry name" value="3-HYDROXYACYL-COA DEHYDROGENASE FAMILY PROTEIN"/>
    <property type="match status" value="1"/>
</dbReference>
<dbReference type="Pfam" id="PF02737">
    <property type="entry name" value="3HCDH_N"/>
    <property type="match status" value="1"/>
</dbReference>
<evidence type="ECO:0000259" key="6">
    <source>
        <dbReference type="Pfam" id="PF02737"/>
    </source>
</evidence>
<dbReference type="InterPro" id="IPR013328">
    <property type="entry name" value="6PGD_dom2"/>
</dbReference>
<evidence type="ECO:0000256" key="3">
    <source>
        <dbReference type="PIRSR" id="PIRSR000105-1"/>
    </source>
</evidence>
<keyword evidence="8" id="KW-1185">Reference proteome</keyword>
<feature type="domain" description="3-hydroxyacyl-CoA dehydrogenase NAD binding" evidence="6">
    <location>
        <begin position="15"/>
        <end position="193"/>
    </location>
</feature>
<sequence>MADVAHAKEQALSKTIGIIGAGQMGAGIAQVAAASGHKVILVDREPAIAEKAKAGITKRLARLVEKEKIALADADAALARIRTGNEYAPMADAAFIIEAATENEQVKAMIFAEAAKVLATDAILASNTSSISITRMAAGVPDPSRFVGLHFFNPVPVMKLVEVIPGLATSTDVRDRTRAFAESLGKEVVLSEDEPGFVVNRILLPMINEAVFVLGSGTAAIADIDKACRLGLAHPMGPLELADFIGLDTCLEIMRVIHAGTGDSKYRAAPLLVKYVEAGWLGRKTGKGFYEYSGDEPVPTR</sequence>
<comment type="similarity">
    <text evidence="1">Belongs to the 3-hydroxyacyl-CoA dehydrogenase family.</text>
</comment>
<dbReference type="GO" id="GO:0008691">
    <property type="term" value="F:3-hydroxybutyryl-CoA dehydrogenase activity"/>
    <property type="evidence" value="ECO:0007669"/>
    <property type="project" value="UniProtKB-EC"/>
</dbReference>
<feature type="binding site" evidence="4">
    <location>
        <position position="284"/>
    </location>
    <ligand>
        <name>NAD(+)</name>
        <dbReference type="ChEBI" id="CHEBI:57540"/>
    </ligand>
</feature>
<organism evidence="7 8">
    <name type="scientific">Alteraurantiacibacter aestuarii</name>
    <dbReference type="NCBI Taxonomy" id="650004"/>
    <lineage>
        <taxon>Bacteria</taxon>
        <taxon>Pseudomonadati</taxon>
        <taxon>Pseudomonadota</taxon>
        <taxon>Alphaproteobacteria</taxon>
        <taxon>Sphingomonadales</taxon>
        <taxon>Erythrobacteraceae</taxon>
        <taxon>Alteraurantiacibacter</taxon>
    </lineage>
</organism>
<dbReference type="Gene3D" id="1.10.1040.10">
    <property type="entry name" value="N-(1-d-carboxylethyl)-l-norvaline Dehydrogenase, domain 2"/>
    <property type="match status" value="1"/>
</dbReference>
<dbReference type="PIRSF" id="PIRSF000105">
    <property type="entry name" value="HCDH"/>
    <property type="match status" value="1"/>
</dbReference>
<dbReference type="InterPro" id="IPR006180">
    <property type="entry name" value="3-OHacyl-CoA_DH_CS"/>
</dbReference>
<dbReference type="GO" id="GO:0006631">
    <property type="term" value="P:fatty acid metabolic process"/>
    <property type="evidence" value="ECO:0007669"/>
    <property type="project" value="InterPro"/>
</dbReference>
<dbReference type="PANTHER" id="PTHR48075:SF5">
    <property type="entry name" value="3-HYDROXYBUTYRYL-COA DEHYDROGENASE"/>
    <property type="match status" value="1"/>
</dbReference>
<dbReference type="FunFam" id="3.40.50.720:FF:000009">
    <property type="entry name" value="Fatty oxidation complex, alpha subunit"/>
    <property type="match status" value="1"/>
</dbReference>
<dbReference type="SUPFAM" id="SSF51735">
    <property type="entry name" value="NAD(P)-binding Rossmann-fold domains"/>
    <property type="match status" value="1"/>
</dbReference>
<evidence type="ECO:0000259" key="5">
    <source>
        <dbReference type="Pfam" id="PF00725"/>
    </source>
</evidence>
<dbReference type="InterPro" id="IPR006176">
    <property type="entry name" value="3-OHacyl-CoA_DH_NAD-bd"/>
</dbReference>
<dbReference type="RefSeq" id="WP_160589135.1">
    <property type="nucleotide sequence ID" value="NZ_BAAAFP010000002.1"/>
</dbReference>
<dbReference type="AlphaFoldDB" id="A0A844ZJ40"/>
<feature type="binding site" evidence="4">
    <location>
        <position position="153"/>
    </location>
    <ligand>
        <name>NAD(+)</name>
        <dbReference type="ChEBI" id="CHEBI:57540"/>
    </ligand>
</feature>